<proteinExistence type="predicted"/>
<evidence type="ECO:0000313" key="3">
    <source>
        <dbReference type="Proteomes" id="UP000292702"/>
    </source>
</evidence>
<evidence type="ECO:0000256" key="1">
    <source>
        <dbReference type="SAM" id="MobiDB-lite"/>
    </source>
</evidence>
<keyword evidence="3" id="KW-1185">Reference proteome</keyword>
<feature type="region of interest" description="Disordered" evidence="1">
    <location>
        <begin position="241"/>
        <end position="263"/>
    </location>
</feature>
<organism evidence="2 3">
    <name type="scientific">Steccherinum ochraceum</name>
    <dbReference type="NCBI Taxonomy" id="92696"/>
    <lineage>
        <taxon>Eukaryota</taxon>
        <taxon>Fungi</taxon>
        <taxon>Dikarya</taxon>
        <taxon>Basidiomycota</taxon>
        <taxon>Agaricomycotina</taxon>
        <taxon>Agaricomycetes</taxon>
        <taxon>Polyporales</taxon>
        <taxon>Steccherinaceae</taxon>
        <taxon>Steccherinum</taxon>
    </lineage>
</organism>
<feature type="compositionally biased region" description="Polar residues" evidence="1">
    <location>
        <begin position="541"/>
        <end position="557"/>
    </location>
</feature>
<dbReference type="Pfam" id="PF14022">
    <property type="entry name" value="DUF4238"/>
    <property type="match status" value="1"/>
</dbReference>
<dbReference type="EMBL" id="RWJN01000418">
    <property type="protein sequence ID" value="TCD61918.1"/>
    <property type="molecule type" value="Genomic_DNA"/>
</dbReference>
<dbReference type="Proteomes" id="UP000292702">
    <property type="component" value="Unassembled WGS sequence"/>
</dbReference>
<name>A0A4R0RE43_9APHY</name>
<dbReference type="STRING" id="92696.A0A4R0RE43"/>
<feature type="compositionally biased region" description="Low complexity" evidence="1">
    <location>
        <begin position="425"/>
        <end position="447"/>
    </location>
</feature>
<gene>
    <name evidence="2" type="ORF">EIP91_007710</name>
</gene>
<feature type="region of interest" description="Disordered" evidence="1">
    <location>
        <begin position="511"/>
        <end position="569"/>
    </location>
</feature>
<dbReference type="OrthoDB" id="5340163at2759"/>
<reference evidence="2 3" key="1">
    <citation type="submission" date="2018-11" db="EMBL/GenBank/DDBJ databases">
        <title>Genome assembly of Steccherinum ochraceum LE-BIN_3174, the white-rot fungus of the Steccherinaceae family (The Residual Polyporoid clade, Polyporales, Basidiomycota).</title>
        <authorList>
            <person name="Fedorova T.V."/>
            <person name="Glazunova O.A."/>
            <person name="Landesman E.O."/>
            <person name="Moiseenko K.V."/>
            <person name="Psurtseva N.V."/>
            <person name="Savinova O.S."/>
            <person name="Shakhova N.V."/>
            <person name="Tyazhelova T.V."/>
            <person name="Vasina D.V."/>
        </authorList>
    </citation>
    <scope>NUCLEOTIDE SEQUENCE [LARGE SCALE GENOMIC DNA]</scope>
    <source>
        <strain evidence="2 3">LE-BIN_3174</strain>
    </source>
</reference>
<dbReference type="AlphaFoldDB" id="A0A4R0RE43"/>
<comment type="caution">
    <text evidence="2">The sequence shown here is derived from an EMBL/GenBank/DDBJ whole genome shotgun (WGS) entry which is preliminary data.</text>
</comment>
<accession>A0A4R0RE43</accession>
<sequence length="681" mass="77209">MYDVQTDTLHMGTPLRRAYGDLDLYVDHDGEPGDDPYEIEKLFSQLESRTAPILQKLDNKAKTCREAMEETRVTLTRREVNTLRKFLFLQEYRSGSRARQFLEEKFDMNTRKEVEDFMRKHGLADTRSAWLFSLKAFLESDYWEVPRNGKIIYSDRCYYSTQMGEMSLAFYVASDESEFVLTDNGLGLWEGTYLPNEQLIRHAMNPDINSSHFAMVHTKTYPVSPRLVVFLRRYHMDEQQARLDDRNSSIPPPRSPFGDEIPDDSLFRDFPRTTAEVEYVNGVPRNRSQGPEGSLFARFLHATEEGKRENDRLTFRLHLLNAEQAARVNYIRLENRPRVITFKDAVSLRAAIEYHARPDQISAAGEQLSFDEYQKPSYALMLVQIEYFLQHVVACQVPSAKGGESAAAKVHFAKLDTANHQDLTQPRSEPAAQPSAPASSTRSTHPAIPAPDASMNLKADGGTQAAGPRGATSLRGRRPRTRRELYPIHEGAIQANRTLIKELVVSLNSLSPPRHTASTRLSNDSNSGLKAPSASADQHLASGNRSSWNHGQPYSNMENRKQRHNRYQNPVNDFDTVRTREWREGSSSSRTSFHPRQQGNLGSFTFDENSPGRPLTPLEDIVVSIVLLVLKDAPPRVLIVCPVIYLPSSEAKDGRHLRQVLWFLDTPKLDFALHAPDLGLA</sequence>
<feature type="region of interest" description="Disordered" evidence="1">
    <location>
        <begin position="581"/>
        <end position="602"/>
    </location>
</feature>
<protein>
    <submittedName>
        <fullName evidence="2">Uncharacterized protein</fullName>
    </submittedName>
</protein>
<feature type="compositionally biased region" description="Polar residues" evidence="1">
    <location>
        <begin position="511"/>
        <end position="528"/>
    </location>
</feature>
<dbReference type="InterPro" id="IPR025332">
    <property type="entry name" value="DUF4238"/>
</dbReference>
<evidence type="ECO:0000313" key="2">
    <source>
        <dbReference type="EMBL" id="TCD61918.1"/>
    </source>
</evidence>
<feature type="compositionally biased region" description="Polar residues" evidence="1">
    <location>
        <begin position="585"/>
        <end position="602"/>
    </location>
</feature>
<feature type="region of interest" description="Disordered" evidence="1">
    <location>
        <begin position="421"/>
        <end position="484"/>
    </location>
</feature>